<keyword evidence="5" id="KW-1185">Reference proteome</keyword>
<feature type="transmembrane region" description="Helical" evidence="3">
    <location>
        <begin position="47"/>
        <end position="69"/>
    </location>
</feature>
<keyword evidence="3" id="KW-1133">Transmembrane helix</keyword>
<feature type="compositionally biased region" description="Low complexity" evidence="2">
    <location>
        <begin position="27"/>
        <end position="39"/>
    </location>
</feature>
<dbReference type="EMBL" id="CP073720">
    <property type="protein sequence ID" value="UWP79141.1"/>
    <property type="molecule type" value="Genomic_DNA"/>
</dbReference>
<reference evidence="4" key="2">
    <citation type="submission" date="2022-09" db="EMBL/GenBank/DDBJ databases">
        <title>Biosynthetic gene clusters of Dactylosporangioum fulvum.</title>
        <authorList>
            <person name="Caradec T."/>
        </authorList>
    </citation>
    <scope>NUCLEOTIDE SEQUENCE</scope>
    <source>
        <strain evidence="4">NRRL B-16292</strain>
    </source>
</reference>
<proteinExistence type="predicted"/>
<gene>
    <name evidence="4" type="ORF">Dfulv_28690</name>
</gene>
<name>A0ABY5VQQ5_9ACTN</name>
<accession>A0ABY5VQQ5</accession>
<evidence type="ECO:0000256" key="3">
    <source>
        <dbReference type="SAM" id="Phobius"/>
    </source>
</evidence>
<evidence type="ECO:0000256" key="1">
    <source>
        <dbReference type="ARBA" id="ARBA00022801"/>
    </source>
</evidence>
<keyword evidence="1" id="KW-0378">Hydrolase</keyword>
<dbReference type="Pfam" id="PF04203">
    <property type="entry name" value="Sortase"/>
    <property type="match status" value="1"/>
</dbReference>
<evidence type="ECO:0000313" key="4">
    <source>
        <dbReference type="EMBL" id="UWP79141.1"/>
    </source>
</evidence>
<organism evidence="4 5">
    <name type="scientific">Dactylosporangium fulvum</name>
    <dbReference type="NCBI Taxonomy" id="53359"/>
    <lineage>
        <taxon>Bacteria</taxon>
        <taxon>Bacillati</taxon>
        <taxon>Actinomycetota</taxon>
        <taxon>Actinomycetes</taxon>
        <taxon>Micromonosporales</taxon>
        <taxon>Micromonosporaceae</taxon>
        <taxon>Dactylosporangium</taxon>
    </lineage>
</organism>
<dbReference type="Gene3D" id="2.40.260.10">
    <property type="entry name" value="Sortase"/>
    <property type="match status" value="1"/>
</dbReference>
<dbReference type="RefSeq" id="WP_259856681.1">
    <property type="nucleotide sequence ID" value="NZ_CP073720.1"/>
</dbReference>
<dbReference type="InterPro" id="IPR023365">
    <property type="entry name" value="Sortase_dom-sf"/>
</dbReference>
<keyword evidence="3" id="KW-0472">Membrane</keyword>
<dbReference type="Proteomes" id="UP001059617">
    <property type="component" value="Chromosome"/>
</dbReference>
<keyword evidence="3" id="KW-0812">Transmembrane</keyword>
<evidence type="ECO:0000256" key="2">
    <source>
        <dbReference type="SAM" id="MobiDB-lite"/>
    </source>
</evidence>
<dbReference type="InterPro" id="IPR005754">
    <property type="entry name" value="Sortase"/>
</dbReference>
<feature type="transmembrane region" description="Helical" evidence="3">
    <location>
        <begin position="295"/>
        <end position="320"/>
    </location>
</feature>
<feature type="transmembrane region" description="Helical" evidence="3">
    <location>
        <begin position="271"/>
        <end position="289"/>
    </location>
</feature>
<protein>
    <submittedName>
        <fullName evidence="4">Sortase</fullName>
    </submittedName>
</protein>
<reference evidence="4" key="1">
    <citation type="submission" date="2021-04" db="EMBL/GenBank/DDBJ databases">
        <authorList>
            <person name="Hartkoorn R.C."/>
            <person name="Beaudoing E."/>
            <person name="Hot D."/>
        </authorList>
    </citation>
    <scope>NUCLEOTIDE SEQUENCE</scope>
    <source>
        <strain evidence="4">NRRL B-16292</strain>
    </source>
</reference>
<sequence>MTAVVPAPAAAPLPEPPAGPVAPPAGGPASPRAGGPDPARSGSGLHVAGSALTVLALLLVGFTVQVTLLSQLRHARSQQTAYADFRAALAEATAPVGQTGQDGALLAPGTAVAVLRIPALGVRQVVFEGTAGGVLQAGPGHRRDTPLPGQPGTSVLMGRRATYGAPFAELFRLNSGDEIQVVTGQGEFSYRVLGVRHAGDLAPQPLEPDRSRLTLMTADGPMFFPTDVLRVDADLTDGSAPAPAPPRRLTFAGLPDAEQAMAGDPAAWMPLVLWAQALCAAAFAITWARRRWGAVQAWVVGVPVLGAVGVATADTVARLLPNVL</sequence>
<feature type="compositionally biased region" description="Pro residues" evidence="2">
    <location>
        <begin position="9"/>
        <end position="26"/>
    </location>
</feature>
<evidence type="ECO:0000313" key="5">
    <source>
        <dbReference type="Proteomes" id="UP001059617"/>
    </source>
</evidence>
<feature type="region of interest" description="Disordered" evidence="2">
    <location>
        <begin position="1"/>
        <end position="42"/>
    </location>
</feature>
<dbReference type="SUPFAM" id="SSF63817">
    <property type="entry name" value="Sortase"/>
    <property type="match status" value="1"/>
</dbReference>